<dbReference type="RefSeq" id="WP_129403381.1">
    <property type="nucleotide sequence ID" value="NZ_SBKP01000003.1"/>
</dbReference>
<dbReference type="EMBL" id="SBKP01000003">
    <property type="protein sequence ID" value="RXR29844.1"/>
    <property type="molecule type" value="Genomic_DNA"/>
</dbReference>
<accession>A0A4Q1KM31</accession>
<gene>
    <name evidence="2" type="ORF">EQG66_04685</name>
</gene>
<dbReference type="OrthoDB" id="7873635at2"/>
<sequence length="82" mass="8819">MALLKLAFASALGYGLYRYWKKSPQGVSRAAFATGESTPGAVDVRNAGQEAMASDIKDWDELDQASDESFPASDPPSSNRFT</sequence>
<evidence type="ECO:0000256" key="1">
    <source>
        <dbReference type="SAM" id="MobiDB-lite"/>
    </source>
</evidence>
<proteinExistence type="predicted"/>
<reference evidence="3" key="1">
    <citation type="submission" date="2019-01" db="EMBL/GenBank/DDBJ databases">
        <title>Cytophagaceae bacterium strain CAR-16.</title>
        <authorList>
            <person name="Chen W.-M."/>
        </authorList>
    </citation>
    <scope>NUCLEOTIDE SEQUENCE [LARGE SCALE GENOMIC DNA]</scope>
    <source>
        <strain evidence="3">CHR27</strain>
    </source>
</reference>
<dbReference type="Proteomes" id="UP000290958">
    <property type="component" value="Unassembled WGS sequence"/>
</dbReference>
<dbReference type="AlphaFoldDB" id="A0A4Q1KM31"/>
<organism evidence="2 3">
    <name type="scientific">Sphingobium fluviale</name>
    <dbReference type="NCBI Taxonomy" id="2506423"/>
    <lineage>
        <taxon>Bacteria</taxon>
        <taxon>Pseudomonadati</taxon>
        <taxon>Pseudomonadota</taxon>
        <taxon>Alphaproteobacteria</taxon>
        <taxon>Sphingomonadales</taxon>
        <taxon>Sphingomonadaceae</taxon>
        <taxon>Sphingobium</taxon>
    </lineage>
</organism>
<feature type="region of interest" description="Disordered" evidence="1">
    <location>
        <begin position="63"/>
        <end position="82"/>
    </location>
</feature>
<evidence type="ECO:0000313" key="3">
    <source>
        <dbReference type="Proteomes" id="UP000290958"/>
    </source>
</evidence>
<keyword evidence="3" id="KW-1185">Reference proteome</keyword>
<name>A0A4Q1KM31_9SPHN</name>
<comment type="caution">
    <text evidence="2">The sequence shown here is derived from an EMBL/GenBank/DDBJ whole genome shotgun (WGS) entry which is preliminary data.</text>
</comment>
<protein>
    <submittedName>
        <fullName evidence="2">Uncharacterized protein</fullName>
    </submittedName>
</protein>
<evidence type="ECO:0000313" key="2">
    <source>
        <dbReference type="EMBL" id="RXR29844.1"/>
    </source>
</evidence>